<dbReference type="RefSeq" id="WP_138227070.1">
    <property type="nucleotide sequence ID" value="NZ_CP040396.1"/>
</dbReference>
<dbReference type="Proteomes" id="UP000300879">
    <property type="component" value="Chromosome"/>
</dbReference>
<evidence type="ECO:0008006" key="4">
    <source>
        <dbReference type="Google" id="ProtNLM"/>
    </source>
</evidence>
<evidence type="ECO:0000313" key="2">
    <source>
        <dbReference type="EMBL" id="QCT04347.1"/>
    </source>
</evidence>
<keyword evidence="3" id="KW-1185">Reference proteome</keyword>
<organism evidence="2 3">
    <name type="scientific">Paenibacillus algicola</name>
    <dbReference type="NCBI Taxonomy" id="2565926"/>
    <lineage>
        <taxon>Bacteria</taxon>
        <taxon>Bacillati</taxon>
        <taxon>Bacillota</taxon>
        <taxon>Bacilli</taxon>
        <taxon>Bacillales</taxon>
        <taxon>Paenibacillaceae</taxon>
        <taxon>Paenibacillus</taxon>
    </lineage>
</organism>
<dbReference type="EMBL" id="CP040396">
    <property type="protein sequence ID" value="QCT04347.1"/>
    <property type="molecule type" value="Genomic_DNA"/>
</dbReference>
<keyword evidence="1" id="KW-0812">Transmembrane</keyword>
<sequence>MIRKVSWKSLVVISFMVLVMIILAVIISVKTKEIKGYQHYISSHLITNISELVTRVSNSDLSLNEAITNRSLSVYEANFLSSNLLEISHEVNALNKLAQDIKNEDPNYLISSAAVEHHMFINKQIIHQPIYELNLLQNDAILELKDKDIEELKLIQKDISSWKEVIYKALGISAAPLPEQYIQEHSRDFITKKDWFNLYTELQNYTS</sequence>
<gene>
    <name evidence="2" type="ORF">E6C60_3637</name>
</gene>
<name>A0A4P8XN96_9BACL</name>
<keyword evidence="1" id="KW-0472">Membrane</keyword>
<proteinExistence type="predicted"/>
<accession>A0A4P8XN96</accession>
<dbReference type="KEGG" id="palo:E6C60_3637"/>
<protein>
    <recommendedName>
        <fullName evidence="4">Chemotaxis methyl-accepting receptor HlyB-like 4HB MCP domain-containing protein</fullName>
    </recommendedName>
</protein>
<evidence type="ECO:0000313" key="3">
    <source>
        <dbReference type="Proteomes" id="UP000300879"/>
    </source>
</evidence>
<evidence type="ECO:0000256" key="1">
    <source>
        <dbReference type="SAM" id="Phobius"/>
    </source>
</evidence>
<reference evidence="2 3" key="1">
    <citation type="submission" date="2019-05" db="EMBL/GenBank/DDBJ databases">
        <authorList>
            <person name="Chen C."/>
        </authorList>
    </citation>
    <scope>NUCLEOTIDE SEQUENCE [LARGE SCALE GENOMIC DNA]</scope>
    <source>
        <strain evidence="2 3">HB172198</strain>
    </source>
</reference>
<dbReference type="AlphaFoldDB" id="A0A4P8XN96"/>
<keyword evidence="1" id="KW-1133">Transmembrane helix</keyword>
<feature type="transmembrane region" description="Helical" evidence="1">
    <location>
        <begin position="6"/>
        <end position="29"/>
    </location>
</feature>